<reference evidence="8" key="1">
    <citation type="submission" date="2021-03" db="EMBL/GenBank/DDBJ databases">
        <authorList>
            <person name="Tagirdzhanova G."/>
        </authorList>
    </citation>
    <scope>NUCLEOTIDE SEQUENCE</scope>
</reference>
<evidence type="ECO:0000256" key="4">
    <source>
        <dbReference type="ARBA" id="ARBA00023002"/>
    </source>
</evidence>
<dbReference type="InterPro" id="IPR001128">
    <property type="entry name" value="Cyt_P450"/>
</dbReference>
<keyword evidence="6" id="KW-0503">Monooxygenase</keyword>
<keyword evidence="7" id="KW-0812">Transmembrane</keyword>
<keyword evidence="9" id="KW-1185">Reference proteome</keyword>
<dbReference type="PANTHER" id="PTHR24305:SF157">
    <property type="entry name" value="N-ACETYLTRYPTOPHAN 6-HYDROXYLASE IVOC-RELATED"/>
    <property type="match status" value="1"/>
</dbReference>
<keyword evidence="5" id="KW-0408">Iron</keyword>
<dbReference type="AlphaFoldDB" id="A0A8H3J5C0"/>
<evidence type="ECO:0000313" key="8">
    <source>
        <dbReference type="EMBL" id="CAF9940974.1"/>
    </source>
</evidence>
<dbReference type="Proteomes" id="UP000664534">
    <property type="component" value="Unassembled WGS sequence"/>
</dbReference>
<dbReference type="PRINTS" id="PR00463">
    <property type="entry name" value="EP450I"/>
</dbReference>
<organism evidence="8 9">
    <name type="scientific">Imshaugia aleurites</name>
    <dbReference type="NCBI Taxonomy" id="172621"/>
    <lineage>
        <taxon>Eukaryota</taxon>
        <taxon>Fungi</taxon>
        <taxon>Dikarya</taxon>
        <taxon>Ascomycota</taxon>
        <taxon>Pezizomycotina</taxon>
        <taxon>Lecanoromycetes</taxon>
        <taxon>OSLEUM clade</taxon>
        <taxon>Lecanoromycetidae</taxon>
        <taxon>Lecanorales</taxon>
        <taxon>Lecanorineae</taxon>
        <taxon>Parmeliaceae</taxon>
        <taxon>Imshaugia</taxon>
    </lineage>
</organism>
<comment type="cofactor">
    <cofactor evidence="1">
        <name>heme</name>
        <dbReference type="ChEBI" id="CHEBI:30413"/>
    </cofactor>
</comment>
<comment type="similarity">
    <text evidence="2">Belongs to the cytochrome P450 family.</text>
</comment>
<dbReference type="GO" id="GO:0020037">
    <property type="term" value="F:heme binding"/>
    <property type="evidence" value="ECO:0007669"/>
    <property type="project" value="InterPro"/>
</dbReference>
<feature type="transmembrane region" description="Helical" evidence="7">
    <location>
        <begin position="116"/>
        <end position="139"/>
    </location>
</feature>
<dbReference type="Gene3D" id="1.10.630.10">
    <property type="entry name" value="Cytochrome P450"/>
    <property type="match status" value="1"/>
</dbReference>
<dbReference type="Pfam" id="PF00067">
    <property type="entry name" value="p450"/>
    <property type="match status" value="1"/>
</dbReference>
<evidence type="ECO:0000256" key="1">
    <source>
        <dbReference type="ARBA" id="ARBA00001971"/>
    </source>
</evidence>
<keyword evidence="7" id="KW-0472">Membrane</keyword>
<dbReference type="InterPro" id="IPR036396">
    <property type="entry name" value="Cyt_P450_sf"/>
</dbReference>
<evidence type="ECO:0000313" key="9">
    <source>
        <dbReference type="Proteomes" id="UP000664534"/>
    </source>
</evidence>
<evidence type="ECO:0000256" key="2">
    <source>
        <dbReference type="ARBA" id="ARBA00010617"/>
    </source>
</evidence>
<dbReference type="SUPFAM" id="SSF48264">
    <property type="entry name" value="Cytochrome P450"/>
    <property type="match status" value="1"/>
</dbReference>
<keyword evidence="3" id="KW-0479">Metal-binding</keyword>
<evidence type="ECO:0000256" key="7">
    <source>
        <dbReference type="SAM" id="Phobius"/>
    </source>
</evidence>
<name>A0A8H3J5C0_9LECA</name>
<evidence type="ECO:0000256" key="3">
    <source>
        <dbReference type="ARBA" id="ARBA00022723"/>
    </source>
</evidence>
<dbReference type="CDD" id="cd11062">
    <property type="entry name" value="CYP58-like"/>
    <property type="match status" value="1"/>
</dbReference>
<gene>
    <name evidence="8" type="ORF">IMSHALPRED_002232</name>
</gene>
<protein>
    <recommendedName>
        <fullName evidence="10">Cytochrome P450</fullName>
    </recommendedName>
</protein>
<accession>A0A8H3J5C0</accession>
<comment type="caution">
    <text evidence="8">The sequence shown here is derived from an EMBL/GenBank/DDBJ whole genome shotgun (WGS) entry which is preliminary data.</text>
</comment>
<keyword evidence="4" id="KW-0560">Oxidoreductase</keyword>
<dbReference type="GO" id="GO:0004497">
    <property type="term" value="F:monooxygenase activity"/>
    <property type="evidence" value="ECO:0007669"/>
    <property type="project" value="UniProtKB-KW"/>
</dbReference>
<dbReference type="OrthoDB" id="3945418at2759"/>
<dbReference type="EMBL" id="CAJPDT010000139">
    <property type="protein sequence ID" value="CAF9940974.1"/>
    <property type="molecule type" value="Genomic_DNA"/>
</dbReference>
<evidence type="ECO:0000256" key="5">
    <source>
        <dbReference type="ARBA" id="ARBA00023004"/>
    </source>
</evidence>
<evidence type="ECO:0000256" key="6">
    <source>
        <dbReference type="ARBA" id="ARBA00023033"/>
    </source>
</evidence>
<dbReference type="PANTHER" id="PTHR24305">
    <property type="entry name" value="CYTOCHROME P450"/>
    <property type="match status" value="1"/>
</dbReference>
<sequence length="335" mass="37501">MQYAYGRSDHRLDQAEFGPEYHDAVLEAGKAAGLLKQMIWIFHLMQSLPEWLAVLLSPSFDLVLRIQRQIEQQISQIKAQPRSTYSDLSHPTLFHEILQSNLPESDKSVNRLKDEAAIVVGAGTLTTSWALSVATYYLLASPHKLRKLKTELISAIPDSNAPIIPLPVLESLPYLAAVIQEAVRLSYGVASRLQRVSPDKAMTFRDRTNGKDWIIPPNTPVGMTSVLIHQDESIFPDAHSFVPERWIDDPRLDRYLVSFSKGSRQFLGINLAYAEMKICLAAIFRRFGSESVRMEGDEGVLELFGTGVEDVEVVGDGFVPLVKEESLGVRLKVRS</sequence>
<dbReference type="InterPro" id="IPR002401">
    <property type="entry name" value="Cyt_P450_E_grp-I"/>
</dbReference>
<keyword evidence="7" id="KW-1133">Transmembrane helix</keyword>
<proteinExistence type="inferred from homology"/>
<dbReference type="InterPro" id="IPR050121">
    <property type="entry name" value="Cytochrome_P450_monoxygenase"/>
</dbReference>
<evidence type="ECO:0008006" key="10">
    <source>
        <dbReference type="Google" id="ProtNLM"/>
    </source>
</evidence>
<dbReference type="GO" id="GO:0016705">
    <property type="term" value="F:oxidoreductase activity, acting on paired donors, with incorporation or reduction of molecular oxygen"/>
    <property type="evidence" value="ECO:0007669"/>
    <property type="project" value="InterPro"/>
</dbReference>
<dbReference type="GO" id="GO:0005506">
    <property type="term" value="F:iron ion binding"/>
    <property type="evidence" value="ECO:0007669"/>
    <property type="project" value="InterPro"/>
</dbReference>